<evidence type="ECO:0000256" key="5">
    <source>
        <dbReference type="ARBA" id="ARBA00022530"/>
    </source>
</evidence>
<dbReference type="InterPro" id="IPR001304">
    <property type="entry name" value="C-type_lectin-like"/>
</dbReference>
<dbReference type="Proteomes" id="UP000694545">
    <property type="component" value="Unplaced"/>
</dbReference>
<evidence type="ECO:0000256" key="12">
    <source>
        <dbReference type="ARBA" id="ARBA00023157"/>
    </source>
</evidence>
<feature type="chain" id="PRO_5034580912" description="Pulmonary surfactant-associated protein A" evidence="19">
    <location>
        <begin position="23"/>
        <end position="251"/>
    </location>
</feature>
<comment type="function">
    <text evidence="14">In presence of calcium ions, it binds to surfactant phospholipids and contributes to lower the surface tension at the air-liquid interface in the alveoli of the mammalian lung and is essential for normal respiration. Enhances the expression of MYO18A/SP-R210 on alveolar macrophages.</text>
</comment>
<keyword evidence="6" id="KW-0305">Gaseous exchange</keyword>
<dbReference type="InterPro" id="IPR016187">
    <property type="entry name" value="CTDL_fold"/>
</dbReference>
<comment type="subcellular location">
    <subcellularLocation>
        <location evidence="2">Secreted</location>
        <location evidence="2">Extracellular space</location>
        <location evidence="2">Extracellular matrix</location>
    </subcellularLocation>
    <subcellularLocation>
        <location evidence="1">Secreted</location>
        <location evidence="1">Extracellular space</location>
        <location evidence="1">Surface film</location>
    </subcellularLocation>
</comment>
<keyword evidence="3" id="KW-0767">Surface film</keyword>
<evidence type="ECO:0000256" key="14">
    <source>
        <dbReference type="ARBA" id="ARBA00037480"/>
    </source>
</evidence>
<dbReference type="GO" id="GO:0005581">
    <property type="term" value="C:collagen trimer"/>
    <property type="evidence" value="ECO:0007669"/>
    <property type="project" value="UniProtKB-KW"/>
</dbReference>
<evidence type="ECO:0000256" key="10">
    <source>
        <dbReference type="ARBA" id="ARBA00022837"/>
    </source>
</evidence>
<dbReference type="SUPFAM" id="SSF56436">
    <property type="entry name" value="C-type lectin-like"/>
    <property type="match status" value="1"/>
</dbReference>
<evidence type="ECO:0000256" key="2">
    <source>
        <dbReference type="ARBA" id="ARBA00004498"/>
    </source>
</evidence>
<evidence type="ECO:0000256" key="8">
    <source>
        <dbReference type="ARBA" id="ARBA00022729"/>
    </source>
</evidence>
<dbReference type="PANTHER" id="PTHR24024:SF13">
    <property type="entry name" value="PULMONARY SURFACTANT-ASSOCIATED PROTEIN A1"/>
    <property type="match status" value="1"/>
</dbReference>
<evidence type="ECO:0000256" key="1">
    <source>
        <dbReference type="ARBA" id="ARBA00004364"/>
    </source>
</evidence>
<keyword evidence="12" id="KW-1015">Disulfide bond</keyword>
<keyword evidence="13" id="KW-0325">Glycoprotein</keyword>
<dbReference type="OMA" id="VRKHNTY"/>
<dbReference type="InterPro" id="IPR018378">
    <property type="entry name" value="C-type_lectin_CS"/>
</dbReference>
<sequence>MPLQKLLLVVATVAVFCLPCLGEEKCAGVPGIPGTPGANGLPGRDGRDGMKGDPGPPGPMGPPNGLPGAPGRDGLPGPEGPKGAPGEKGERGPPGPEGETTQLPCSSAQGAASLHVIYPPLRKASRQQVRNIETDKAESKIFATDTNAVNFQTTLQTCQNSGGSIAKPMNQKENDAVWAIVKENNQYAYLGIQESPVPGQFEYLDGMAVNYTNWRQYEPNGNGAENCVEMHTDGLWNDKNCNQYRLTVCEF</sequence>
<evidence type="ECO:0000256" key="17">
    <source>
        <dbReference type="ARBA" id="ARBA00041095"/>
    </source>
</evidence>
<organism evidence="21 22">
    <name type="scientific">Varanus komodoensis</name>
    <name type="common">Komodo dragon</name>
    <dbReference type="NCBI Taxonomy" id="61221"/>
    <lineage>
        <taxon>Eukaryota</taxon>
        <taxon>Metazoa</taxon>
        <taxon>Chordata</taxon>
        <taxon>Craniata</taxon>
        <taxon>Vertebrata</taxon>
        <taxon>Euteleostomi</taxon>
        <taxon>Lepidosauria</taxon>
        <taxon>Squamata</taxon>
        <taxon>Bifurcata</taxon>
        <taxon>Unidentata</taxon>
        <taxon>Episquamata</taxon>
        <taxon>Toxicofera</taxon>
        <taxon>Anguimorpha</taxon>
        <taxon>Paleoanguimorpha</taxon>
        <taxon>Varanoidea</taxon>
        <taxon>Varanidae</taxon>
        <taxon>Varanus</taxon>
    </lineage>
</organism>
<keyword evidence="7" id="KW-0479">Metal-binding</keyword>
<evidence type="ECO:0000256" key="16">
    <source>
        <dbReference type="ARBA" id="ARBA00038763"/>
    </source>
</evidence>
<keyword evidence="4" id="KW-0964">Secreted</keyword>
<feature type="signal peptide" evidence="19">
    <location>
        <begin position="1"/>
        <end position="22"/>
    </location>
</feature>
<feature type="region of interest" description="Disordered" evidence="18">
    <location>
        <begin position="28"/>
        <end position="108"/>
    </location>
</feature>
<name>A0A8D2JL41_VARKO</name>
<evidence type="ECO:0000256" key="9">
    <source>
        <dbReference type="ARBA" id="ARBA00022734"/>
    </source>
</evidence>
<dbReference type="GO" id="GO:0007585">
    <property type="term" value="P:respiratory gaseous exchange by respiratory system"/>
    <property type="evidence" value="ECO:0007669"/>
    <property type="project" value="UniProtKB-KW"/>
</dbReference>
<feature type="compositionally biased region" description="Low complexity" evidence="18">
    <location>
        <begin position="66"/>
        <end position="84"/>
    </location>
</feature>
<dbReference type="Ensembl" id="ENSVKKT00000012311.1">
    <property type="protein sequence ID" value="ENSVKKP00000012027.1"/>
    <property type="gene ID" value="ENSVKKG00000008360.1"/>
</dbReference>
<dbReference type="Pfam" id="PF00059">
    <property type="entry name" value="Lectin_C"/>
    <property type="match status" value="1"/>
</dbReference>
<keyword evidence="10" id="KW-0106">Calcium</keyword>
<evidence type="ECO:0000256" key="18">
    <source>
        <dbReference type="SAM" id="MobiDB-lite"/>
    </source>
</evidence>
<evidence type="ECO:0000256" key="11">
    <source>
        <dbReference type="ARBA" id="ARBA00023119"/>
    </source>
</evidence>
<dbReference type="GO" id="GO:0005615">
    <property type="term" value="C:extracellular space"/>
    <property type="evidence" value="ECO:0007669"/>
    <property type="project" value="TreeGrafter"/>
</dbReference>
<evidence type="ECO:0000256" key="7">
    <source>
        <dbReference type="ARBA" id="ARBA00022723"/>
    </source>
</evidence>
<protein>
    <recommendedName>
        <fullName evidence="17">Pulmonary surfactant-associated protein A</fullName>
    </recommendedName>
</protein>
<comment type="subunit">
    <text evidence="16">Oligomeric complex of 6 set of homotrimers.</text>
</comment>
<accession>A0A8D2JL41</accession>
<dbReference type="PANTHER" id="PTHR24024">
    <property type="entry name" value="PULMONARY SURFACTANT-ASSOCIATED PROTEIN A"/>
    <property type="match status" value="1"/>
</dbReference>
<evidence type="ECO:0000256" key="3">
    <source>
        <dbReference type="ARBA" id="ARBA00022439"/>
    </source>
</evidence>
<evidence type="ECO:0000256" key="15">
    <source>
        <dbReference type="ARBA" id="ARBA00038230"/>
    </source>
</evidence>
<keyword evidence="8 19" id="KW-0732">Signal</keyword>
<reference evidence="21" key="1">
    <citation type="submission" date="2025-08" db="UniProtKB">
        <authorList>
            <consortium name="Ensembl"/>
        </authorList>
    </citation>
    <scope>IDENTIFICATION</scope>
</reference>
<keyword evidence="5" id="KW-0272">Extracellular matrix</keyword>
<keyword evidence="9" id="KW-0430">Lectin</keyword>
<dbReference type="GO" id="GO:0046872">
    <property type="term" value="F:metal ion binding"/>
    <property type="evidence" value="ECO:0007669"/>
    <property type="project" value="UniProtKB-KW"/>
</dbReference>
<dbReference type="GO" id="GO:0005771">
    <property type="term" value="C:multivesicular body"/>
    <property type="evidence" value="ECO:0007669"/>
    <property type="project" value="TreeGrafter"/>
</dbReference>
<evidence type="ECO:0000256" key="19">
    <source>
        <dbReference type="SAM" id="SignalP"/>
    </source>
</evidence>
<keyword evidence="22" id="KW-1185">Reference proteome</keyword>
<evidence type="ECO:0000256" key="4">
    <source>
        <dbReference type="ARBA" id="ARBA00022525"/>
    </source>
</evidence>
<dbReference type="PROSITE" id="PS50041">
    <property type="entry name" value="C_TYPE_LECTIN_2"/>
    <property type="match status" value="1"/>
</dbReference>
<evidence type="ECO:0000313" key="21">
    <source>
        <dbReference type="Ensembl" id="ENSVKKP00000012027.1"/>
    </source>
</evidence>
<evidence type="ECO:0000256" key="6">
    <source>
        <dbReference type="ARBA" id="ARBA00022713"/>
    </source>
</evidence>
<dbReference type="PROSITE" id="PS00615">
    <property type="entry name" value="C_TYPE_LECTIN_1"/>
    <property type="match status" value="1"/>
</dbReference>
<dbReference type="Gene3D" id="3.10.100.10">
    <property type="entry name" value="Mannose-Binding Protein A, subunit A"/>
    <property type="match status" value="1"/>
</dbReference>
<dbReference type="AlphaFoldDB" id="A0A8D2JL41"/>
<dbReference type="InterPro" id="IPR016186">
    <property type="entry name" value="C-type_lectin-like/link_sf"/>
</dbReference>
<dbReference type="InterPro" id="IPR051077">
    <property type="entry name" value="Ca-dependent_lectin"/>
</dbReference>
<evidence type="ECO:0000256" key="13">
    <source>
        <dbReference type="ARBA" id="ARBA00023180"/>
    </source>
</evidence>
<evidence type="ECO:0000259" key="20">
    <source>
        <dbReference type="PROSITE" id="PS50041"/>
    </source>
</evidence>
<keyword evidence="11" id="KW-0176">Collagen</keyword>
<reference evidence="21" key="2">
    <citation type="submission" date="2025-09" db="UniProtKB">
        <authorList>
            <consortium name="Ensembl"/>
        </authorList>
    </citation>
    <scope>IDENTIFICATION</scope>
</reference>
<evidence type="ECO:0000313" key="22">
    <source>
        <dbReference type="Proteomes" id="UP000694545"/>
    </source>
</evidence>
<feature type="compositionally biased region" description="Pro residues" evidence="18">
    <location>
        <begin position="54"/>
        <end position="65"/>
    </location>
</feature>
<dbReference type="GO" id="GO:0030246">
    <property type="term" value="F:carbohydrate binding"/>
    <property type="evidence" value="ECO:0007669"/>
    <property type="project" value="UniProtKB-KW"/>
</dbReference>
<feature type="domain" description="C-type lectin" evidence="20">
    <location>
        <begin position="137"/>
        <end position="250"/>
    </location>
</feature>
<dbReference type="SMART" id="SM00034">
    <property type="entry name" value="CLECT"/>
    <property type="match status" value="1"/>
</dbReference>
<comment type="similarity">
    <text evidence="15">Belongs to the SFTPA family.</text>
</comment>
<proteinExistence type="inferred from homology"/>